<keyword evidence="6 11" id="KW-0547">Nucleotide-binding</keyword>
<dbReference type="PIRSF" id="PIRSF000513">
    <property type="entry name" value="Thz_kinase"/>
    <property type="match status" value="1"/>
</dbReference>
<comment type="pathway">
    <text evidence="3 11">Cofactor biosynthesis; thiamine diphosphate biosynthesis; 4-methyl-5-(2-phosphoethyl)-thiazole from 5-(2-hydroxyethyl)-4-methylthiazole: step 1/1.</text>
</comment>
<feature type="binding site" evidence="11">
    <location>
        <position position="192"/>
    </location>
    <ligand>
        <name>substrate</name>
    </ligand>
</feature>
<dbReference type="EMBL" id="LQWZ01000035">
    <property type="protein sequence ID" value="OAH53594.1"/>
    <property type="molecule type" value="Genomic_DNA"/>
</dbReference>
<evidence type="ECO:0000256" key="4">
    <source>
        <dbReference type="ARBA" id="ARBA00022679"/>
    </source>
</evidence>
<accession>A0A177KKC3</accession>
<gene>
    <name evidence="11" type="primary">thiM</name>
    <name evidence="12" type="ORF">AWH48_09925</name>
</gene>
<evidence type="ECO:0000256" key="5">
    <source>
        <dbReference type="ARBA" id="ARBA00022723"/>
    </source>
</evidence>
<feature type="binding site" evidence="11">
    <location>
        <position position="45"/>
    </location>
    <ligand>
        <name>substrate</name>
    </ligand>
</feature>
<dbReference type="Gene3D" id="3.40.1190.20">
    <property type="match status" value="1"/>
</dbReference>
<comment type="catalytic activity">
    <reaction evidence="1 11">
        <text>5-(2-hydroxyethyl)-4-methylthiazole + ATP = 4-methyl-5-(2-phosphooxyethyl)-thiazole + ADP + H(+)</text>
        <dbReference type="Rhea" id="RHEA:24212"/>
        <dbReference type="ChEBI" id="CHEBI:15378"/>
        <dbReference type="ChEBI" id="CHEBI:17957"/>
        <dbReference type="ChEBI" id="CHEBI:30616"/>
        <dbReference type="ChEBI" id="CHEBI:58296"/>
        <dbReference type="ChEBI" id="CHEBI:456216"/>
        <dbReference type="EC" id="2.7.1.50"/>
    </reaction>
</comment>
<name>A0A177KKC3_9BACI</name>
<dbReference type="NCBIfam" id="TIGR00694">
    <property type="entry name" value="thiM"/>
    <property type="match status" value="1"/>
</dbReference>
<evidence type="ECO:0000313" key="13">
    <source>
        <dbReference type="Proteomes" id="UP000077271"/>
    </source>
</evidence>
<reference evidence="12 13" key="1">
    <citation type="submission" date="2016-01" db="EMBL/GenBank/DDBJ databases">
        <title>Investigation of taxonomic status of Bacillus aminovorans.</title>
        <authorList>
            <person name="Verma A."/>
            <person name="Pal Y."/>
            <person name="Krishnamurthi S."/>
        </authorList>
    </citation>
    <scope>NUCLEOTIDE SEQUENCE [LARGE SCALE GENOMIC DNA]</scope>
    <source>
        <strain evidence="12 13">DSM 4337</strain>
    </source>
</reference>
<dbReference type="GO" id="GO:0009228">
    <property type="term" value="P:thiamine biosynthetic process"/>
    <property type="evidence" value="ECO:0007669"/>
    <property type="project" value="UniProtKB-KW"/>
</dbReference>
<evidence type="ECO:0000256" key="11">
    <source>
        <dbReference type="HAMAP-Rule" id="MF_00228"/>
    </source>
</evidence>
<evidence type="ECO:0000256" key="10">
    <source>
        <dbReference type="ARBA" id="ARBA00022977"/>
    </source>
</evidence>
<protein>
    <recommendedName>
        <fullName evidence="11">Hydroxyethylthiazole kinase</fullName>
        <ecNumber evidence="11">2.7.1.50</ecNumber>
    </recommendedName>
    <alternativeName>
        <fullName evidence="11">4-methyl-5-beta-hydroxyethylthiazole kinase</fullName>
        <shortName evidence="11">TH kinase</shortName>
        <shortName evidence="11">Thz kinase</shortName>
    </alternativeName>
</protein>
<comment type="cofactor">
    <cofactor evidence="2 11">
        <name>Mg(2+)</name>
        <dbReference type="ChEBI" id="CHEBI:18420"/>
    </cofactor>
</comment>
<evidence type="ECO:0000256" key="2">
    <source>
        <dbReference type="ARBA" id="ARBA00001946"/>
    </source>
</evidence>
<dbReference type="PRINTS" id="PR01099">
    <property type="entry name" value="HYETHTZKNASE"/>
</dbReference>
<evidence type="ECO:0000256" key="1">
    <source>
        <dbReference type="ARBA" id="ARBA00001771"/>
    </source>
</evidence>
<dbReference type="UniPathway" id="UPA00060">
    <property type="reaction ID" value="UER00139"/>
</dbReference>
<organism evidence="12 13">
    <name type="scientific">Domibacillus aminovorans</name>
    <dbReference type="NCBI Taxonomy" id="29332"/>
    <lineage>
        <taxon>Bacteria</taxon>
        <taxon>Bacillati</taxon>
        <taxon>Bacillota</taxon>
        <taxon>Bacilli</taxon>
        <taxon>Bacillales</taxon>
        <taxon>Bacillaceae</taxon>
        <taxon>Domibacillus</taxon>
    </lineage>
</organism>
<sequence length="268" mass="27705">MNNVFAAELLEHVRKNKPLVHNLTNTVVTNFTANGLLALGASPVMADAVEEAADMAKIAGAVVLNIGTLTASKVDAMILAGKAANEAGVPVLFDPVGAGATPYRTESAKRILAEVNVDILRGNAGEIAVLCGQSVQVKGVDGGGNANVRHLAKEAEKMLGVTCVITGAEDVVAGNESFIVQNGDPILTSVTGTGCLLGSVIASFCAVEKNYAKAAAAALIFYGVAAERAVETSGPNRPGTFATAFLNELSLTGRDEIIQQAKWEEWNQ</sequence>
<dbReference type="SUPFAM" id="SSF53613">
    <property type="entry name" value="Ribokinase-like"/>
    <property type="match status" value="1"/>
</dbReference>
<dbReference type="GO" id="GO:0004417">
    <property type="term" value="F:hydroxyethylthiazole kinase activity"/>
    <property type="evidence" value="ECO:0007669"/>
    <property type="project" value="UniProtKB-UniRule"/>
</dbReference>
<dbReference type="AlphaFoldDB" id="A0A177KKC3"/>
<dbReference type="NCBIfam" id="NF006830">
    <property type="entry name" value="PRK09355.1"/>
    <property type="match status" value="1"/>
</dbReference>
<dbReference type="OrthoDB" id="9778146at2"/>
<evidence type="ECO:0000256" key="7">
    <source>
        <dbReference type="ARBA" id="ARBA00022777"/>
    </source>
</evidence>
<evidence type="ECO:0000256" key="6">
    <source>
        <dbReference type="ARBA" id="ARBA00022741"/>
    </source>
</evidence>
<keyword evidence="5 11" id="KW-0479">Metal-binding</keyword>
<dbReference type="InterPro" id="IPR000417">
    <property type="entry name" value="Hyethyz_kinase"/>
</dbReference>
<dbReference type="CDD" id="cd01170">
    <property type="entry name" value="THZ_kinase"/>
    <property type="match status" value="1"/>
</dbReference>
<evidence type="ECO:0000313" key="12">
    <source>
        <dbReference type="EMBL" id="OAH53594.1"/>
    </source>
</evidence>
<feature type="binding site" evidence="11">
    <location>
        <position position="166"/>
    </location>
    <ligand>
        <name>ATP</name>
        <dbReference type="ChEBI" id="CHEBI:30616"/>
    </ligand>
</feature>
<dbReference type="Proteomes" id="UP000077271">
    <property type="component" value="Unassembled WGS sequence"/>
</dbReference>
<keyword evidence="9 11" id="KW-0460">Magnesium</keyword>
<dbReference type="GO" id="GO:0000287">
    <property type="term" value="F:magnesium ion binding"/>
    <property type="evidence" value="ECO:0007669"/>
    <property type="project" value="UniProtKB-UniRule"/>
</dbReference>
<comment type="function">
    <text evidence="11">Catalyzes the phosphorylation of the hydroxyl group of 4-methyl-5-beta-hydroxyethylthiazole (THZ).</text>
</comment>
<feature type="binding site" evidence="11">
    <location>
        <position position="121"/>
    </location>
    <ligand>
        <name>ATP</name>
        <dbReference type="ChEBI" id="CHEBI:30616"/>
    </ligand>
</feature>
<dbReference type="GO" id="GO:0005524">
    <property type="term" value="F:ATP binding"/>
    <property type="evidence" value="ECO:0007669"/>
    <property type="project" value="UniProtKB-UniRule"/>
</dbReference>
<dbReference type="GO" id="GO:0009229">
    <property type="term" value="P:thiamine diphosphate biosynthetic process"/>
    <property type="evidence" value="ECO:0007669"/>
    <property type="project" value="UniProtKB-UniRule"/>
</dbReference>
<evidence type="ECO:0000256" key="8">
    <source>
        <dbReference type="ARBA" id="ARBA00022840"/>
    </source>
</evidence>
<keyword evidence="7 11" id="KW-0418">Kinase</keyword>
<dbReference type="InterPro" id="IPR029056">
    <property type="entry name" value="Ribokinase-like"/>
</dbReference>
<dbReference type="RefSeq" id="WP_018392167.1">
    <property type="nucleotide sequence ID" value="NZ_LQWZ01000035.1"/>
</dbReference>
<keyword evidence="4 11" id="KW-0808">Transferase</keyword>
<keyword evidence="8 11" id="KW-0067">ATP-binding</keyword>
<proteinExistence type="inferred from homology"/>
<comment type="caution">
    <text evidence="12">The sequence shown here is derived from an EMBL/GenBank/DDBJ whole genome shotgun (WGS) entry which is preliminary data.</text>
</comment>
<evidence type="ECO:0000256" key="3">
    <source>
        <dbReference type="ARBA" id="ARBA00004868"/>
    </source>
</evidence>
<evidence type="ECO:0000256" key="9">
    <source>
        <dbReference type="ARBA" id="ARBA00022842"/>
    </source>
</evidence>
<dbReference type="Pfam" id="PF02110">
    <property type="entry name" value="HK"/>
    <property type="match status" value="1"/>
</dbReference>
<dbReference type="EC" id="2.7.1.50" evidence="11"/>
<keyword evidence="10 11" id="KW-0784">Thiamine biosynthesis</keyword>
<dbReference type="HAMAP" id="MF_00228">
    <property type="entry name" value="Thz_kinase"/>
    <property type="match status" value="1"/>
</dbReference>
<comment type="similarity">
    <text evidence="11">Belongs to the Thz kinase family.</text>
</comment>